<evidence type="ECO:0000256" key="9">
    <source>
        <dbReference type="PIRSR" id="PIRSR602401-1"/>
    </source>
</evidence>
<sequence>MAVWGQTLLSVAIVVFSVIRWWSRRKSMPPGPLGIPLIGNRFQLPAVKPWRKFAEWNRQYGPVVSLFLGSSPVIVLGTAQPAWDLLEKRSDIYSSRPRFVVAGEILSNNKRGLMLPNNEHWRKWRKVLHIGFHSRRAETYKEIQSLESKVMIHQVLSDPKNYERHLQRFAASVVTSVTYGRRVNSVDEWIVKENMEAMDCSIPGKYLVESWPWLLKLPRSLQWFRREPEQRRQRDITFLMHLFNDVKTRMQNGTIPDCLAAQTISSMNQSGMSELEVAYAVSSPFGAGIETTAGTLSVFILAMLHFPEVMRAAQAELDRIVGHDRMPEFDDRENLPYIVAIINETLRWRPVAILGGTPHAVTADDEYNGMFIPKGSTIFSNFFGIMQDPVMFPSPEMFRPERFLETSEPRLQTFELPFGFGRRVCPGMHLALNSLFINIARLLWAFDILPALSEGGPDTLPDPDNFTDGFNSRPVSFECRFVRRNVKVESCIEEEWQIAKGKLENWE</sequence>
<dbReference type="InterPro" id="IPR002401">
    <property type="entry name" value="Cyt_P450_E_grp-I"/>
</dbReference>
<evidence type="ECO:0000256" key="8">
    <source>
        <dbReference type="ARBA" id="ARBA00023033"/>
    </source>
</evidence>
<evidence type="ECO:0000256" key="6">
    <source>
        <dbReference type="ARBA" id="ARBA00023002"/>
    </source>
</evidence>
<protein>
    <submittedName>
        <fullName evidence="11">Cytochrome P450</fullName>
    </submittedName>
</protein>
<dbReference type="Gene3D" id="1.10.630.10">
    <property type="entry name" value="Cytochrome P450"/>
    <property type="match status" value="1"/>
</dbReference>
<comment type="pathway">
    <text evidence="2">Secondary metabolite biosynthesis.</text>
</comment>
<comment type="cofactor">
    <cofactor evidence="1 9">
        <name>heme</name>
        <dbReference type="ChEBI" id="CHEBI:30413"/>
    </cofactor>
</comment>
<dbReference type="InterPro" id="IPR036396">
    <property type="entry name" value="Cyt_P450_sf"/>
</dbReference>
<reference evidence="11" key="1">
    <citation type="submission" date="2020-11" db="EMBL/GenBank/DDBJ databases">
        <authorList>
            <consortium name="DOE Joint Genome Institute"/>
            <person name="Ahrendt S."/>
            <person name="Riley R."/>
            <person name="Andreopoulos W."/>
            <person name="Labutti K."/>
            <person name="Pangilinan J."/>
            <person name="Ruiz-Duenas F.J."/>
            <person name="Barrasa J.M."/>
            <person name="Sanchez-Garcia M."/>
            <person name="Camarero S."/>
            <person name="Miyauchi S."/>
            <person name="Serrano A."/>
            <person name="Linde D."/>
            <person name="Babiker R."/>
            <person name="Drula E."/>
            <person name="Ayuso-Fernandez I."/>
            <person name="Pacheco R."/>
            <person name="Padilla G."/>
            <person name="Ferreira P."/>
            <person name="Barriuso J."/>
            <person name="Kellner H."/>
            <person name="Castanera R."/>
            <person name="Alfaro M."/>
            <person name="Ramirez L."/>
            <person name="Pisabarro A.G."/>
            <person name="Kuo A."/>
            <person name="Tritt A."/>
            <person name="Lipzen A."/>
            <person name="He G."/>
            <person name="Yan M."/>
            <person name="Ng V."/>
            <person name="Cullen D."/>
            <person name="Martin F."/>
            <person name="Rosso M.-N."/>
            <person name="Henrissat B."/>
            <person name="Hibbett D."/>
            <person name="Martinez A.T."/>
            <person name="Grigoriev I.V."/>
        </authorList>
    </citation>
    <scope>NUCLEOTIDE SEQUENCE</scope>
    <source>
        <strain evidence="11">CBS 247.69</strain>
    </source>
</reference>
<dbReference type="PRINTS" id="PR00463">
    <property type="entry name" value="EP450I"/>
</dbReference>
<keyword evidence="4 9" id="KW-0349">Heme</keyword>
<dbReference type="EMBL" id="MU150238">
    <property type="protein sequence ID" value="KAF9467168.1"/>
    <property type="molecule type" value="Genomic_DNA"/>
</dbReference>
<keyword evidence="5 9" id="KW-0479">Metal-binding</keyword>
<dbReference type="GO" id="GO:0004497">
    <property type="term" value="F:monooxygenase activity"/>
    <property type="evidence" value="ECO:0007669"/>
    <property type="project" value="UniProtKB-KW"/>
</dbReference>
<feature type="binding site" description="axial binding residue" evidence="9">
    <location>
        <position position="425"/>
    </location>
    <ligand>
        <name>heme</name>
        <dbReference type="ChEBI" id="CHEBI:30413"/>
    </ligand>
    <ligandPart>
        <name>Fe</name>
        <dbReference type="ChEBI" id="CHEBI:18248"/>
    </ligandPart>
</feature>
<evidence type="ECO:0000256" key="5">
    <source>
        <dbReference type="ARBA" id="ARBA00022723"/>
    </source>
</evidence>
<dbReference type="InterPro" id="IPR017972">
    <property type="entry name" value="Cyt_P450_CS"/>
</dbReference>
<dbReference type="PANTHER" id="PTHR46300:SF4">
    <property type="entry name" value="CYTOCHROME P450 98A3"/>
    <property type="match status" value="1"/>
</dbReference>
<evidence type="ECO:0000256" key="2">
    <source>
        <dbReference type="ARBA" id="ARBA00005179"/>
    </source>
</evidence>
<comment type="caution">
    <text evidence="11">The sequence shown here is derived from an EMBL/GenBank/DDBJ whole genome shotgun (WGS) entry which is preliminary data.</text>
</comment>
<dbReference type="Pfam" id="PF00067">
    <property type="entry name" value="p450"/>
    <property type="match status" value="1"/>
</dbReference>
<evidence type="ECO:0000256" key="3">
    <source>
        <dbReference type="ARBA" id="ARBA00010617"/>
    </source>
</evidence>
<dbReference type="AlphaFoldDB" id="A0A9P6CNZ5"/>
<evidence type="ECO:0000256" key="1">
    <source>
        <dbReference type="ARBA" id="ARBA00001971"/>
    </source>
</evidence>
<keyword evidence="8 10" id="KW-0503">Monooxygenase</keyword>
<dbReference type="OrthoDB" id="1055148at2759"/>
<dbReference type="GO" id="GO:0005506">
    <property type="term" value="F:iron ion binding"/>
    <property type="evidence" value="ECO:0007669"/>
    <property type="project" value="InterPro"/>
</dbReference>
<dbReference type="Proteomes" id="UP000807353">
    <property type="component" value="Unassembled WGS sequence"/>
</dbReference>
<dbReference type="GO" id="GO:0016705">
    <property type="term" value="F:oxidoreductase activity, acting on paired donors, with incorporation or reduction of molecular oxygen"/>
    <property type="evidence" value="ECO:0007669"/>
    <property type="project" value="InterPro"/>
</dbReference>
<dbReference type="InterPro" id="IPR050364">
    <property type="entry name" value="Cytochrome_P450_fung"/>
</dbReference>
<dbReference type="CDD" id="cd11065">
    <property type="entry name" value="CYP64-like"/>
    <property type="match status" value="1"/>
</dbReference>
<evidence type="ECO:0000256" key="10">
    <source>
        <dbReference type="RuleBase" id="RU000461"/>
    </source>
</evidence>
<dbReference type="InterPro" id="IPR001128">
    <property type="entry name" value="Cyt_P450"/>
</dbReference>
<name>A0A9P6CNZ5_9AGAR</name>
<proteinExistence type="inferred from homology"/>
<dbReference type="SUPFAM" id="SSF48264">
    <property type="entry name" value="Cytochrome P450"/>
    <property type="match status" value="1"/>
</dbReference>
<evidence type="ECO:0000313" key="12">
    <source>
        <dbReference type="Proteomes" id="UP000807353"/>
    </source>
</evidence>
<gene>
    <name evidence="11" type="ORF">BDZ94DRAFT_1287876</name>
</gene>
<evidence type="ECO:0000256" key="7">
    <source>
        <dbReference type="ARBA" id="ARBA00023004"/>
    </source>
</evidence>
<keyword evidence="12" id="KW-1185">Reference proteome</keyword>
<dbReference type="GO" id="GO:0020037">
    <property type="term" value="F:heme binding"/>
    <property type="evidence" value="ECO:0007669"/>
    <property type="project" value="InterPro"/>
</dbReference>
<dbReference type="PROSITE" id="PS00086">
    <property type="entry name" value="CYTOCHROME_P450"/>
    <property type="match status" value="1"/>
</dbReference>
<keyword evidence="7 9" id="KW-0408">Iron</keyword>
<dbReference type="PRINTS" id="PR00385">
    <property type="entry name" value="P450"/>
</dbReference>
<dbReference type="PANTHER" id="PTHR46300">
    <property type="entry name" value="P450, PUTATIVE (EUROFUNG)-RELATED-RELATED"/>
    <property type="match status" value="1"/>
</dbReference>
<accession>A0A9P6CNZ5</accession>
<organism evidence="11 12">
    <name type="scientific">Collybia nuda</name>
    <dbReference type="NCBI Taxonomy" id="64659"/>
    <lineage>
        <taxon>Eukaryota</taxon>
        <taxon>Fungi</taxon>
        <taxon>Dikarya</taxon>
        <taxon>Basidiomycota</taxon>
        <taxon>Agaricomycotina</taxon>
        <taxon>Agaricomycetes</taxon>
        <taxon>Agaricomycetidae</taxon>
        <taxon>Agaricales</taxon>
        <taxon>Tricholomatineae</taxon>
        <taxon>Clitocybaceae</taxon>
        <taxon>Collybia</taxon>
    </lineage>
</organism>
<evidence type="ECO:0000256" key="4">
    <source>
        <dbReference type="ARBA" id="ARBA00022617"/>
    </source>
</evidence>
<comment type="similarity">
    <text evidence="3 10">Belongs to the cytochrome P450 family.</text>
</comment>
<evidence type="ECO:0000313" key="11">
    <source>
        <dbReference type="EMBL" id="KAF9467168.1"/>
    </source>
</evidence>
<keyword evidence="6 10" id="KW-0560">Oxidoreductase</keyword>